<dbReference type="Pfam" id="PF01397">
    <property type="entry name" value="Terpene_synth"/>
    <property type="match status" value="1"/>
</dbReference>
<evidence type="ECO:0000256" key="1">
    <source>
        <dbReference type="ARBA" id="ARBA00022723"/>
    </source>
</evidence>
<accession>A0AAD8L1Z7</accession>
<feature type="domain" description="Terpene synthase metal-binding" evidence="3">
    <location>
        <begin position="272"/>
        <end position="509"/>
    </location>
</feature>
<dbReference type="CDD" id="cd00684">
    <property type="entry name" value="Terpene_cyclase_plant_C1"/>
    <property type="match status" value="1"/>
</dbReference>
<evidence type="ECO:0000259" key="3">
    <source>
        <dbReference type="Pfam" id="PF03936"/>
    </source>
</evidence>
<dbReference type="AlphaFoldDB" id="A0AAD8L1Z7"/>
<protein>
    <submittedName>
        <fullName evidence="4">Uncharacterized protein</fullName>
    </submittedName>
</protein>
<dbReference type="Pfam" id="PF03936">
    <property type="entry name" value="Terpene_synth_C"/>
    <property type="match status" value="1"/>
</dbReference>
<evidence type="ECO:0000313" key="4">
    <source>
        <dbReference type="EMBL" id="KAK1433297.1"/>
    </source>
</evidence>
<dbReference type="SFLD" id="SFLDG01019">
    <property type="entry name" value="Terpene_Cyclase_Like_1_C_Termi"/>
    <property type="match status" value="1"/>
</dbReference>
<evidence type="ECO:0000259" key="2">
    <source>
        <dbReference type="Pfam" id="PF01397"/>
    </source>
</evidence>
<evidence type="ECO:0000313" key="5">
    <source>
        <dbReference type="Proteomes" id="UP001229421"/>
    </source>
</evidence>
<feature type="domain" description="Terpene synthase N-terminal" evidence="2">
    <location>
        <begin position="39"/>
        <end position="213"/>
    </location>
</feature>
<organism evidence="4 5">
    <name type="scientific">Tagetes erecta</name>
    <name type="common">African marigold</name>
    <dbReference type="NCBI Taxonomy" id="13708"/>
    <lineage>
        <taxon>Eukaryota</taxon>
        <taxon>Viridiplantae</taxon>
        <taxon>Streptophyta</taxon>
        <taxon>Embryophyta</taxon>
        <taxon>Tracheophyta</taxon>
        <taxon>Spermatophyta</taxon>
        <taxon>Magnoliopsida</taxon>
        <taxon>eudicotyledons</taxon>
        <taxon>Gunneridae</taxon>
        <taxon>Pentapetalae</taxon>
        <taxon>asterids</taxon>
        <taxon>campanulids</taxon>
        <taxon>Asterales</taxon>
        <taxon>Asteraceae</taxon>
        <taxon>Asteroideae</taxon>
        <taxon>Heliantheae alliance</taxon>
        <taxon>Tageteae</taxon>
        <taxon>Tagetes</taxon>
    </lineage>
</organism>
<dbReference type="InterPro" id="IPR008930">
    <property type="entry name" value="Terpenoid_cyclase/PrenylTrfase"/>
</dbReference>
<dbReference type="SFLD" id="SFLDS00005">
    <property type="entry name" value="Isoprenoid_Synthase_Type_I"/>
    <property type="match status" value="1"/>
</dbReference>
<dbReference type="PANTHER" id="PTHR31225">
    <property type="entry name" value="OS04G0344100 PROTEIN-RELATED"/>
    <property type="match status" value="1"/>
</dbReference>
<dbReference type="GO" id="GO:0010333">
    <property type="term" value="F:terpene synthase activity"/>
    <property type="evidence" value="ECO:0007669"/>
    <property type="project" value="InterPro"/>
</dbReference>
<dbReference type="InterPro" id="IPR034741">
    <property type="entry name" value="Terpene_cyclase-like_1_C"/>
</dbReference>
<keyword evidence="5" id="KW-1185">Reference proteome</keyword>
<keyword evidence="1" id="KW-0479">Metal-binding</keyword>
<gene>
    <name evidence="4" type="ORF">QVD17_10207</name>
</gene>
<dbReference type="InterPro" id="IPR036965">
    <property type="entry name" value="Terpene_synth_N_sf"/>
</dbReference>
<dbReference type="GO" id="GO:0046246">
    <property type="term" value="P:terpene biosynthetic process"/>
    <property type="evidence" value="ECO:0007669"/>
    <property type="project" value="UniProtKB-ARBA"/>
</dbReference>
<dbReference type="InterPro" id="IPR008949">
    <property type="entry name" value="Isoprenoid_synthase_dom_sf"/>
</dbReference>
<comment type="caution">
    <text evidence="4">The sequence shown here is derived from an EMBL/GenBank/DDBJ whole genome shotgun (WGS) entry which is preliminary data.</text>
</comment>
<dbReference type="InterPro" id="IPR050148">
    <property type="entry name" value="Terpene_synthase-like"/>
</dbReference>
<dbReference type="InterPro" id="IPR005630">
    <property type="entry name" value="Terpene_synthase_metal-bd"/>
</dbReference>
<dbReference type="Gene3D" id="1.50.10.130">
    <property type="entry name" value="Terpene synthase, N-terminal domain"/>
    <property type="match status" value="1"/>
</dbReference>
<reference evidence="4" key="1">
    <citation type="journal article" date="2023" name="bioRxiv">
        <title>Improved chromosome-level genome assembly for marigold (Tagetes erecta).</title>
        <authorList>
            <person name="Jiang F."/>
            <person name="Yuan L."/>
            <person name="Wang S."/>
            <person name="Wang H."/>
            <person name="Xu D."/>
            <person name="Wang A."/>
            <person name="Fan W."/>
        </authorList>
    </citation>
    <scope>NUCLEOTIDE SEQUENCE</scope>
    <source>
        <strain evidence="4">WSJ</strain>
        <tissue evidence="4">Leaf</tissue>
    </source>
</reference>
<dbReference type="InterPro" id="IPR001906">
    <property type="entry name" value="Terpene_synth_N"/>
</dbReference>
<name>A0AAD8L1Z7_TARER</name>
<dbReference type="FunFam" id="1.10.600.10:FF:000007">
    <property type="entry name" value="Isoprene synthase, chloroplastic"/>
    <property type="match status" value="1"/>
</dbReference>
<dbReference type="PANTHER" id="PTHR31225:SF235">
    <property type="entry name" value="TERPENOID CYCLASES_PROTEIN PRENYLTRANSFERASE ALPHA-ALPHA TOROID-RELATED"/>
    <property type="match status" value="1"/>
</dbReference>
<proteinExistence type="predicted"/>
<dbReference type="Proteomes" id="UP001229421">
    <property type="component" value="Unassembled WGS sequence"/>
</dbReference>
<dbReference type="InterPro" id="IPR044814">
    <property type="entry name" value="Terpene_cyclase_plant_C1"/>
</dbReference>
<dbReference type="GO" id="GO:0000287">
    <property type="term" value="F:magnesium ion binding"/>
    <property type="evidence" value="ECO:0007669"/>
    <property type="project" value="InterPro"/>
</dbReference>
<dbReference type="SUPFAM" id="SSF48239">
    <property type="entry name" value="Terpenoid cyclases/Protein prenyltransferases"/>
    <property type="match status" value="1"/>
</dbReference>
<sequence>MLTKIPWKKFNHSHLNFTKMPAVKQEDVKRPTVNFPPSVWGDQFLVYHQQEDVVGVEKEVEALKEEVKNDILRALAIPKQHTSLLKLIDVIQRLGVEYYFQEEVSQALQHFYDAYGDNWNGGAASVWFRIMRQHGFFVSSDIFNNYKDKDGSFKEPLVNNIEDLIELYEAAYLRVPGEVILDDALDFVRGRLYDILKDPLLSDSVAKQIQEALKQPLHKRLPRIEALHYIPFYQQHASHNKSLLKLAKLGFNLLQSLHKKELNQIYKWWKGFDVPTNVPYARNRLVECYFWALSVYFEPQYSESRMFLAKFVSIETLLDDTYDAYGTYEELEIFTDEIKRWSVTCSDDLPESMKLICRMLHDLYEDMENVLIKMGKSHHLNYSKEAMIEYIGCYLKEAKWANDRYIPTVEEHKEVTIVSSGYKNTLIASFAAMGDVITDETFKWALTMPPLARSCCSLCRAMDDIVTHKEEQERMHVASGIQCYMNEHDVSEQQVYDLFNEKVEEDWKQMNLEFLRCKDVATPVKMLVINLARAMDVLYKNKDHFTHVGEELINHIKSLVVNPIVI</sequence>
<dbReference type="EMBL" id="JAUHHV010000002">
    <property type="protein sequence ID" value="KAK1433297.1"/>
    <property type="molecule type" value="Genomic_DNA"/>
</dbReference>
<dbReference type="SUPFAM" id="SSF48576">
    <property type="entry name" value="Terpenoid synthases"/>
    <property type="match status" value="1"/>
</dbReference>
<dbReference type="GO" id="GO:0016102">
    <property type="term" value="P:diterpenoid biosynthetic process"/>
    <property type="evidence" value="ECO:0007669"/>
    <property type="project" value="InterPro"/>
</dbReference>
<dbReference type="Gene3D" id="1.10.600.10">
    <property type="entry name" value="Farnesyl Diphosphate Synthase"/>
    <property type="match status" value="1"/>
</dbReference>